<comment type="caution">
    <text evidence="2">The sequence shown here is derived from an EMBL/GenBank/DDBJ whole genome shotgun (WGS) entry which is preliminary data.</text>
</comment>
<organism evidence="2 3">
    <name type="scientific">Rhodopirellula halodulae</name>
    <dbReference type="NCBI Taxonomy" id="2894198"/>
    <lineage>
        <taxon>Bacteria</taxon>
        <taxon>Pseudomonadati</taxon>
        <taxon>Planctomycetota</taxon>
        <taxon>Planctomycetia</taxon>
        <taxon>Pirellulales</taxon>
        <taxon>Pirellulaceae</taxon>
        <taxon>Rhodopirellula</taxon>
    </lineage>
</organism>
<evidence type="ECO:0000313" key="2">
    <source>
        <dbReference type="EMBL" id="MCC9643240.1"/>
    </source>
</evidence>
<name>A0ABS8NI54_9BACT</name>
<dbReference type="EMBL" id="JAJKFW010000023">
    <property type="protein sequence ID" value="MCC9643240.1"/>
    <property type="molecule type" value="Genomic_DNA"/>
</dbReference>
<dbReference type="Pfam" id="PF02607">
    <property type="entry name" value="B12-binding_2"/>
    <property type="match status" value="1"/>
</dbReference>
<evidence type="ECO:0000259" key="1">
    <source>
        <dbReference type="Pfam" id="PF02607"/>
    </source>
</evidence>
<gene>
    <name evidence="2" type="ORF">LOC71_13225</name>
</gene>
<dbReference type="InterPro" id="IPR036594">
    <property type="entry name" value="Meth_synthase_dom"/>
</dbReference>
<feature type="domain" description="B12-binding N-terminal" evidence="1">
    <location>
        <begin position="113"/>
        <end position="178"/>
    </location>
</feature>
<accession>A0ABS8NI54</accession>
<evidence type="ECO:0000313" key="3">
    <source>
        <dbReference type="Proteomes" id="UP001430306"/>
    </source>
</evidence>
<dbReference type="Gene3D" id="1.10.1660.10">
    <property type="match status" value="1"/>
</dbReference>
<proteinExistence type="predicted"/>
<dbReference type="RefSeq" id="WP_230274184.1">
    <property type="nucleotide sequence ID" value="NZ_JAJKFW010000023.1"/>
</dbReference>
<dbReference type="InterPro" id="IPR036724">
    <property type="entry name" value="Cobalamin-bd_sf"/>
</dbReference>
<keyword evidence="3" id="KW-1185">Reference proteome</keyword>
<dbReference type="Proteomes" id="UP001430306">
    <property type="component" value="Unassembled WGS sequence"/>
</dbReference>
<sequence>MAMISVTRLQHPIETRESLVRRDVFWLKRSVEMQTELSIRDAAQQLSVSPSTFKRLCEKHGVELNRTPGGHRRVPLNALDELACKLGIGELQRQTRHSWRGSLSTNNVLDLLKTQQSDQLRDRILAACHQPSDLISIIDQAIAPALWTMGTMWQRGEMKVYETQICTETMLRSIYALETHFQRVQETGLQAVGGCLHEGCDTMSSKLVALSLLSLGVRAHDLGPRVPAEEMADAANALAADLVWCSSTHWDDRADLIGQHLLLRRMLAVETPLMIGGGGLSKSAVHSLEACTYFETLGGMAAFVQDMVANKKVDKETRSTGSLRSRSPQSL</sequence>
<reference evidence="2" key="1">
    <citation type="submission" date="2021-11" db="EMBL/GenBank/DDBJ databases">
        <title>Genome sequence.</title>
        <authorList>
            <person name="Sun Q."/>
        </authorList>
    </citation>
    <scope>NUCLEOTIDE SEQUENCE</scope>
    <source>
        <strain evidence="2">JC740</strain>
    </source>
</reference>
<protein>
    <submittedName>
        <fullName evidence="2">B12-binding domain-containing protein</fullName>
    </submittedName>
</protein>
<dbReference type="InterPro" id="IPR003759">
    <property type="entry name" value="Cbl-bd_cap"/>
</dbReference>
<dbReference type="Gene3D" id="1.10.1240.10">
    <property type="entry name" value="Methionine synthase domain"/>
    <property type="match status" value="1"/>
</dbReference>
<dbReference type="SUPFAM" id="SSF52242">
    <property type="entry name" value="Cobalamin (vitamin B12)-binding domain"/>
    <property type="match status" value="1"/>
</dbReference>
<dbReference type="Gene3D" id="3.40.50.280">
    <property type="entry name" value="Cobalamin-binding domain"/>
    <property type="match status" value="1"/>
</dbReference>